<dbReference type="PANTHER" id="PTHR17985:SF8">
    <property type="entry name" value="TRANSPORT AND GOLGI ORGANIZATION PROTEIN 2 HOMOLOG"/>
    <property type="match status" value="1"/>
</dbReference>
<comment type="caution">
    <text evidence="1">The sequence shown here is derived from an EMBL/GenBank/DDBJ whole genome shotgun (WGS) entry which is preliminary data.</text>
</comment>
<evidence type="ECO:0000313" key="2">
    <source>
        <dbReference type="Proteomes" id="UP000471381"/>
    </source>
</evidence>
<dbReference type="EMBL" id="JAAAWO010000005">
    <property type="protein sequence ID" value="NDW15481.1"/>
    <property type="molecule type" value="Genomic_DNA"/>
</dbReference>
<dbReference type="PANTHER" id="PTHR17985">
    <property type="entry name" value="SER/THR-RICH PROTEIN T10 IN DGCR REGION"/>
    <property type="match status" value="1"/>
</dbReference>
<dbReference type="RefSeq" id="WP_163106189.1">
    <property type="nucleotide sequence ID" value="NZ_JAAAWO010000005.1"/>
</dbReference>
<dbReference type="InterPro" id="IPR008551">
    <property type="entry name" value="TANGO2"/>
</dbReference>
<evidence type="ECO:0008006" key="3">
    <source>
        <dbReference type="Google" id="ProtNLM"/>
    </source>
</evidence>
<dbReference type="Proteomes" id="UP000471381">
    <property type="component" value="Unassembled WGS sequence"/>
</dbReference>
<organism evidence="1 2">
    <name type="scientific">Alteromonas genovensis</name>
    <dbReference type="NCBI Taxonomy" id="471225"/>
    <lineage>
        <taxon>Bacteria</taxon>
        <taxon>Pseudomonadati</taxon>
        <taxon>Pseudomonadota</taxon>
        <taxon>Gammaproteobacteria</taxon>
        <taxon>Alteromonadales</taxon>
        <taxon>Alteromonadaceae</taxon>
        <taxon>Alteromonas/Salinimonas group</taxon>
        <taxon>Alteromonas</taxon>
    </lineage>
</organism>
<keyword evidence="2" id="KW-1185">Reference proteome</keyword>
<sequence>MCILFIAQQKHPRYPLIIAANRDEFYARPTAPAAFWNDNTSILAGRDLEANGTWMGVTRKGKIAAITNVRAPSEVRTDATSRGELVTNWLKDDRAQVTGHLTEKLTEQLTEQLTDQSTDQYLQQLKDTRHHYNGYNLVFGSASALHVYNNVNNSVHPIQQGVFGLSNADIVTPWPKVTQGVTSLNKYVLQHDTINTEDLFALLRNEDRADDQHLPSTGIGYEWEKALSSIFINIPSYGTRTSTILLVDSNGELSFKERTFTEKGETTQTREFSFKI</sequence>
<name>A0A6N9TE99_9ALTE</name>
<evidence type="ECO:0000313" key="1">
    <source>
        <dbReference type="EMBL" id="NDW15481.1"/>
    </source>
</evidence>
<dbReference type="Pfam" id="PF05742">
    <property type="entry name" value="TANGO2"/>
    <property type="match status" value="1"/>
</dbReference>
<proteinExistence type="predicted"/>
<dbReference type="AlphaFoldDB" id="A0A6N9TE99"/>
<accession>A0A6N9TE99</accession>
<reference evidence="1 2" key="1">
    <citation type="submission" date="2020-01" db="EMBL/GenBank/DDBJ databases">
        <title>Genomes of bacteria type strains.</title>
        <authorList>
            <person name="Chen J."/>
            <person name="Zhu S."/>
            <person name="Yang J."/>
        </authorList>
    </citation>
    <scope>NUCLEOTIDE SEQUENCE [LARGE SCALE GENOMIC DNA]</scope>
    <source>
        <strain evidence="1 2">LMG 24078</strain>
    </source>
</reference>
<protein>
    <recommendedName>
        <fullName evidence="3">NRDE family protein</fullName>
    </recommendedName>
</protein>
<gene>
    <name evidence="1" type="ORF">GTQ48_08105</name>
</gene>